<name>A0ABR5A753_9BACL</name>
<organism evidence="1 2">
    <name type="scientific">Cohnella kolymensis</name>
    <dbReference type="NCBI Taxonomy" id="1590652"/>
    <lineage>
        <taxon>Bacteria</taxon>
        <taxon>Bacillati</taxon>
        <taxon>Bacillota</taxon>
        <taxon>Bacilli</taxon>
        <taxon>Bacillales</taxon>
        <taxon>Paenibacillaceae</taxon>
        <taxon>Cohnella</taxon>
    </lineage>
</organism>
<evidence type="ECO:0000313" key="1">
    <source>
        <dbReference type="EMBL" id="KIL36881.1"/>
    </source>
</evidence>
<proteinExistence type="predicted"/>
<sequence length="77" mass="8659">MSIRHNPYMPTISKHDIYNPSNDKTYETLLHSNMGYQSAEQRQYASAEAVSDGKPWSNLCGAYDKPFDSWDSAGKGV</sequence>
<dbReference type="Proteomes" id="UP000054526">
    <property type="component" value="Unassembled WGS sequence"/>
</dbReference>
<evidence type="ECO:0000313" key="2">
    <source>
        <dbReference type="Proteomes" id="UP000054526"/>
    </source>
</evidence>
<keyword evidence="2" id="KW-1185">Reference proteome</keyword>
<reference evidence="1 2" key="1">
    <citation type="submission" date="2014-12" db="EMBL/GenBank/DDBJ databases">
        <title>Draft genome sequence of Cohnella kolymensis strain B-2846.</title>
        <authorList>
            <person name="Karlyshev A.V."/>
            <person name="Kudryashova E.B."/>
        </authorList>
    </citation>
    <scope>NUCLEOTIDE SEQUENCE [LARGE SCALE GENOMIC DNA]</scope>
    <source>
        <strain evidence="1 2">VKM B-2846</strain>
    </source>
</reference>
<gene>
    <name evidence="1" type="ORF">SD71_05675</name>
</gene>
<protein>
    <submittedName>
        <fullName evidence="1">Uncharacterized protein</fullName>
    </submittedName>
</protein>
<dbReference type="EMBL" id="JXAL01000004">
    <property type="protein sequence ID" value="KIL36881.1"/>
    <property type="molecule type" value="Genomic_DNA"/>
</dbReference>
<comment type="caution">
    <text evidence="1">The sequence shown here is derived from an EMBL/GenBank/DDBJ whole genome shotgun (WGS) entry which is preliminary data.</text>
</comment>
<dbReference type="RefSeq" id="WP_041060793.1">
    <property type="nucleotide sequence ID" value="NZ_JXAL01000004.1"/>
</dbReference>
<accession>A0ABR5A753</accession>